<dbReference type="EMBL" id="CAJVPY010012263">
    <property type="protein sequence ID" value="CAG8732998.1"/>
    <property type="molecule type" value="Genomic_DNA"/>
</dbReference>
<accession>A0A9N9IF25</accession>
<dbReference type="InterPro" id="IPR011009">
    <property type="entry name" value="Kinase-like_dom_sf"/>
</dbReference>
<reference evidence="6" key="1">
    <citation type="submission" date="2021-06" db="EMBL/GenBank/DDBJ databases">
        <authorList>
            <person name="Kallberg Y."/>
            <person name="Tangrot J."/>
            <person name="Rosling A."/>
        </authorList>
    </citation>
    <scope>NUCLEOTIDE SEQUENCE</scope>
    <source>
        <strain evidence="6">MA453B</strain>
    </source>
</reference>
<dbReference type="GO" id="GO:0004672">
    <property type="term" value="F:protein kinase activity"/>
    <property type="evidence" value="ECO:0007669"/>
    <property type="project" value="InterPro"/>
</dbReference>
<dbReference type="InterPro" id="IPR001245">
    <property type="entry name" value="Ser-Thr/Tyr_kinase_cat_dom"/>
</dbReference>
<feature type="compositionally biased region" description="Polar residues" evidence="4">
    <location>
        <begin position="499"/>
        <end position="508"/>
    </location>
</feature>
<protein>
    <submittedName>
        <fullName evidence="6">28054_t:CDS:1</fullName>
    </submittedName>
</protein>
<gene>
    <name evidence="6" type="ORF">DERYTH_LOCUS15292</name>
</gene>
<keyword evidence="3" id="KW-0175">Coiled coil</keyword>
<evidence type="ECO:0000256" key="4">
    <source>
        <dbReference type="SAM" id="MobiDB-lite"/>
    </source>
</evidence>
<evidence type="ECO:0000259" key="5">
    <source>
        <dbReference type="PROSITE" id="PS50011"/>
    </source>
</evidence>
<dbReference type="SUPFAM" id="SSF56112">
    <property type="entry name" value="Protein kinase-like (PK-like)"/>
    <property type="match status" value="1"/>
</dbReference>
<sequence>MENDSNKPSEEDQYLENIKNISSYITSQAFSAKFSAQNAKTYKSESVSFAGRLQTIGDKVKEFIDVIEKEDREIVGLKWDLKRIINGLESVKAILMDVRMFLQQRQLPVFPNAKPNAAEDFRLQRLITDLNRRLDNSIGSISVAFSPMKIQKELSIEEQEEFLKKLKDDVEKELKVLEEKRKEDGNKDQATRWLEIAIEQQHLRFIDYRQIVIDKFLMKGGFGIVHLAYWDDTPIVLKQLFDQKDFIDEIRLHKRVHDGDYIVKFHGITKDNDGNLGMIMKYAANGNLRDYIKVHGMSLSWYQRVLLAKQISIGLSFIHREKIYHRDFHSGNILVDENGGPMITDFGLSRVSDRDKRASMNEKTFGLVAYTAPERLKNSQYPFDERCDIYSLGVIFWEISACRKPFNGQNDSNLAVKIMLNERETFSPDTPGKFIDLVNSCWDDDPSKRPTMAMIKQTLNEILMSLPKENTKNVTQHVINKIERELTLSSTSNSSNSNYQTAATNDSQLESKQETEEIDVSLYLSALEDVDL</sequence>
<evidence type="ECO:0000256" key="3">
    <source>
        <dbReference type="SAM" id="Coils"/>
    </source>
</evidence>
<feature type="region of interest" description="Disordered" evidence="4">
    <location>
        <begin position="489"/>
        <end position="515"/>
    </location>
</feature>
<evidence type="ECO:0000256" key="1">
    <source>
        <dbReference type="ARBA" id="ARBA00022741"/>
    </source>
</evidence>
<evidence type="ECO:0000256" key="2">
    <source>
        <dbReference type="ARBA" id="ARBA00022840"/>
    </source>
</evidence>
<dbReference type="PANTHER" id="PTHR44329:SF298">
    <property type="entry name" value="MIXED LINEAGE KINASE DOMAIN-LIKE PROTEIN"/>
    <property type="match status" value="1"/>
</dbReference>
<feature type="domain" description="Protein kinase" evidence="5">
    <location>
        <begin position="211"/>
        <end position="463"/>
    </location>
</feature>
<dbReference type="Proteomes" id="UP000789405">
    <property type="component" value="Unassembled WGS sequence"/>
</dbReference>
<feature type="coiled-coil region" evidence="3">
    <location>
        <begin position="156"/>
        <end position="187"/>
    </location>
</feature>
<keyword evidence="1" id="KW-0547">Nucleotide-binding</keyword>
<keyword evidence="7" id="KW-1185">Reference proteome</keyword>
<proteinExistence type="predicted"/>
<dbReference type="OrthoDB" id="6718656at2759"/>
<evidence type="ECO:0000313" key="6">
    <source>
        <dbReference type="EMBL" id="CAG8732998.1"/>
    </source>
</evidence>
<dbReference type="Pfam" id="PF07714">
    <property type="entry name" value="PK_Tyr_Ser-Thr"/>
    <property type="match status" value="1"/>
</dbReference>
<organism evidence="6 7">
    <name type="scientific">Dentiscutata erythropus</name>
    <dbReference type="NCBI Taxonomy" id="1348616"/>
    <lineage>
        <taxon>Eukaryota</taxon>
        <taxon>Fungi</taxon>
        <taxon>Fungi incertae sedis</taxon>
        <taxon>Mucoromycota</taxon>
        <taxon>Glomeromycotina</taxon>
        <taxon>Glomeromycetes</taxon>
        <taxon>Diversisporales</taxon>
        <taxon>Gigasporaceae</taxon>
        <taxon>Dentiscutata</taxon>
    </lineage>
</organism>
<dbReference type="GO" id="GO:0097527">
    <property type="term" value="P:necroptotic signaling pathway"/>
    <property type="evidence" value="ECO:0007669"/>
    <property type="project" value="TreeGrafter"/>
</dbReference>
<comment type="caution">
    <text evidence="6">The sequence shown here is derived from an EMBL/GenBank/DDBJ whole genome shotgun (WGS) entry which is preliminary data.</text>
</comment>
<keyword evidence="2" id="KW-0067">ATP-binding</keyword>
<dbReference type="AlphaFoldDB" id="A0A9N9IF25"/>
<feature type="compositionally biased region" description="Low complexity" evidence="4">
    <location>
        <begin position="489"/>
        <end position="498"/>
    </location>
</feature>
<dbReference type="GO" id="GO:0005524">
    <property type="term" value="F:ATP binding"/>
    <property type="evidence" value="ECO:0007669"/>
    <property type="project" value="UniProtKB-KW"/>
</dbReference>
<dbReference type="InterPro" id="IPR000719">
    <property type="entry name" value="Prot_kinase_dom"/>
</dbReference>
<dbReference type="PANTHER" id="PTHR44329">
    <property type="entry name" value="SERINE/THREONINE-PROTEIN KINASE TNNI3K-RELATED"/>
    <property type="match status" value="1"/>
</dbReference>
<dbReference type="InterPro" id="IPR051681">
    <property type="entry name" value="Ser/Thr_Kinases-Pseudokinases"/>
</dbReference>
<dbReference type="PROSITE" id="PS50011">
    <property type="entry name" value="PROTEIN_KINASE_DOM"/>
    <property type="match status" value="1"/>
</dbReference>
<dbReference type="Gene3D" id="1.10.510.10">
    <property type="entry name" value="Transferase(Phosphotransferase) domain 1"/>
    <property type="match status" value="1"/>
</dbReference>
<dbReference type="PRINTS" id="PR00109">
    <property type="entry name" value="TYRKINASE"/>
</dbReference>
<evidence type="ECO:0000313" key="7">
    <source>
        <dbReference type="Proteomes" id="UP000789405"/>
    </source>
</evidence>
<name>A0A9N9IF25_9GLOM</name>